<evidence type="ECO:0000256" key="1">
    <source>
        <dbReference type="ARBA" id="ARBA00004651"/>
    </source>
</evidence>
<keyword evidence="7 9" id="KW-1133">Transmembrane helix</keyword>
<evidence type="ECO:0000256" key="8">
    <source>
        <dbReference type="ARBA" id="ARBA00023136"/>
    </source>
</evidence>
<dbReference type="PANTHER" id="PTHR34308">
    <property type="entry name" value="COBALAMIN BIOSYNTHESIS PROTEIN CBIB"/>
    <property type="match status" value="1"/>
</dbReference>
<proteinExistence type="inferred from homology"/>
<evidence type="ECO:0000256" key="6">
    <source>
        <dbReference type="ARBA" id="ARBA00022692"/>
    </source>
</evidence>
<keyword evidence="5 9" id="KW-0169">Cobalamin biosynthesis</keyword>
<evidence type="ECO:0000256" key="5">
    <source>
        <dbReference type="ARBA" id="ARBA00022573"/>
    </source>
</evidence>
<dbReference type="HAMAP" id="MF_00024">
    <property type="entry name" value="CobD_CbiB"/>
    <property type="match status" value="1"/>
</dbReference>
<comment type="pathway">
    <text evidence="2 9">Cofactor biosynthesis; adenosylcobalamin biosynthesis.</text>
</comment>
<comment type="subcellular location">
    <subcellularLocation>
        <location evidence="1 9">Cell membrane</location>
        <topology evidence="1 9">Multi-pass membrane protein</topology>
    </subcellularLocation>
</comment>
<sequence>MLFRADAPLVLLLALVLDALIGDPDRVWRRLPHPVAWFGALVALLDRMLNRESWSAETRRTAGILSVAALLGAAFVPALLLEAALRAIPAGDVLVALIASVFLAQRSLHAHVRRVREAFAEGGLPAARRAVSMIVGRDPERLDEAGVARAAIESTAENFSDGVVAPAFWFALLGLPGLVAYKAINTADSMIGHLSVRHRDFGWAAARLDDLLNLVPARLAGFLLAAAAWTVRGSPGEAARVMLRDAGIHRSPNAGWPEAAMAGALRLALGGPRIYAAGPVDEPFLNAPGRRDAGPQDISRALRVMAAACVLHGLFYGALALVVI</sequence>
<accession>A0A849I0J5</accession>
<dbReference type="GO" id="GO:0048472">
    <property type="term" value="F:threonine-phosphate decarboxylase activity"/>
    <property type="evidence" value="ECO:0007669"/>
    <property type="project" value="InterPro"/>
</dbReference>
<evidence type="ECO:0000256" key="4">
    <source>
        <dbReference type="ARBA" id="ARBA00022475"/>
    </source>
</evidence>
<comment type="caution">
    <text evidence="9">Lacks conserved residue(s) required for the propagation of feature annotation.</text>
</comment>
<dbReference type="GO" id="GO:0009236">
    <property type="term" value="P:cobalamin biosynthetic process"/>
    <property type="evidence" value="ECO:0007669"/>
    <property type="project" value="UniProtKB-UniRule"/>
</dbReference>
<evidence type="ECO:0000256" key="3">
    <source>
        <dbReference type="ARBA" id="ARBA00006263"/>
    </source>
</evidence>
<comment type="caution">
    <text evidence="10">The sequence shown here is derived from an EMBL/GenBank/DDBJ whole genome shotgun (WGS) entry which is preliminary data.</text>
</comment>
<dbReference type="PANTHER" id="PTHR34308:SF1">
    <property type="entry name" value="COBALAMIN BIOSYNTHESIS PROTEIN CBIB"/>
    <property type="match status" value="1"/>
</dbReference>
<evidence type="ECO:0000313" key="11">
    <source>
        <dbReference type="Proteomes" id="UP000564885"/>
    </source>
</evidence>
<feature type="transmembrane region" description="Helical" evidence="9">
    <location>
        <begin position="301"/>
        <end position="323"/>
    </location>
</feature>
<keyword evidence="4 9" id="KW-1003">Cell membrane</keyword>
<feature type="transmembrane region" description="Helical" evidence="9">
    <location>
        <begin position="61"/>
        <end position="81"/>
    </location>
</feature>
<keyword evidence="11" id="KW-1185">Reference proteome</keyword>
<keyword evidence="6 9" id="KW-0812">Transmembrane</keyword>
<dbReference type="UniPathway" id="UPA00148"/>
<protein>
    <recommendedName>
        <fullName evidence="9">Cobalamin biosynthesis protein CobD</fullName>
    </recommendedName>
</protein>
<evidence type="ECO:0000313" key="10">
    <source>
        <dbReference type="EMBL" id="NNM72862.1"/>
    </source>
</evidence>
<organism evidence="10 11">
    <name type="scientific">Enterovirga aerilata</name>
    <dbReference type="NCBI Taxonomy" id="2730920"/>
    <lineage>
        <taxon>Bacteria</taxon>
        <taxon>Pseudomonadati</taxon>
        <taxon>Pseudomonadota</taxon>
        <taxon>Alphaproteobacteria</taxon>
        <taxon>Hyphomicrobiales</taxon>
        <taxon>Methylobacteriaceae</taxon>
        <taxon>Enterovirga</taxon>
    </lineage>
</organism>
<dbReference type="InterPro" id="IPR004485">
    <property type="entry name" value="Cobalamin_biosynth_CobD/CbiB"/>
</dbReference>
<dbReference type="RefSeq" id="WP_171218384.1">
    <property type="nucleotide sequence ID" value="NZ_JABEPP010000003.1"/>
</dbReference>
<dbReference type="Pfam" id="PF03186">
    <property type="entry name" value="CobD_Cbib"/>
    <property type="match status" value="1"/>
</dbReference>
<evidence type="ECO:0000256" key="9">
    <source>
        <dbReference type="HAMAP-Rule" id="MF_00024"/>
    </source>
</evidence>
<reference evidence="10 11" key="1">
    <citation type="submission" date="2020-04" db="EMBL/GenBank/DDBJ databases">
        <title>Enterovirga sp. isolate from soil.</title>
        <authorList>
            <person name="Chea S."/>
            <person name="Kim D.-U."/>
        </authorList>
    </citation>
    <scope>NUCLEOTIDE SEQUENCE [LARGE SCALE GENOMIC DNA]</scope>
    <source>
        <strain evidence="10 11">DB1703</strain>
    </source>
</reference>
<dbReference type="Proteomes" id="UP000564885">
    <property type="component" value="Unassembled WGS sequence"/>
</dbReference>
<evidence type="ECO:0000256" key="2">
    <source>
        <dbReference type="ARBA" id="ARBA00004953"/>
    </source>
</evidence>
<keyword evidence="8 9" id="KW-0472">Membrane</keyword>
<dbReference type="GO" id="GO:0015420">
    <property type="term" value="F:ABC-type vitamin B12 transporter activity"/>
    <property type="evidence" value="ECO:0007669"/>
    <property type="project" value="UniProtKB-UniRule"/>
</dbReference>
<dbReference type="EMBL" id="JABEPP010000003">
    <property type="protein sequence ID" value="NNM72862.1"/>
    <property type="molecule type" value="Genomic_DNA"/>
</dbReference>
<dbReference type="NCBIfam" id="TIGR00380">
    <property type="entry name" value="cobal_cbiB"/>
    <property type="match status" value="1"/>
</dbReference>
<dbReference type="GO" id="GO:0005886">
    <property type="term" value="C:plasma membrane"/>
    <property type="evidence" value="ECO:0007669"/>
    <property type="project" value="UniProtKB-SubCell"/>
</dbReference>
<gene>
    <name evidence="9" type="primary">cobD</name>
    <name evidence="10" type="ORF">HJG44_10790</name>
</gene>
<name>A0A849I0J5_9HYPH</name>
<comment type="function">
    <text evidence="9">Converts cobyric acid to cobinamide by the addition of aminopropanol on the F carboxylic group.</text>
</comment>
<comment type="similarity">
    <text evidence="3 9">Belongs to the CobD/CbiB family.</text>
</comment>
<dbReference type="AlphaFoldDB" id="A0A849I0J5"/>
<evidence type="ECO:0000256" key="7">
    <source>
        <dbReference type="ARBA" id="ARBA00022989"/>
    </source>
</evidence>